<evidence type="ECO:0000313" key="2">
    <source>
        <dbReference type="Proteomes" id="UP000008909"/>
    </source>
</evidence>
<name>G7YUL7_CLOSI</name>
<dbReference type="AlphaFoldDB" id="G7YUL7"/>
<keyword evidence="2" id="KW-1185">Reference proteome</keyword>
<accession>G7YUL7</accession>
<evidence type="ECO:0000313" key="1">
    <source>
        <dbReference type="EMBL" id="GAA56647.1"/>
    </source>
</evidence>
<dbReference type="EMBL" id="DF144325">
    <property type="protein sequence ID" value="GAA56647.1"/>
    <property type="molecule type" value="Genomic_DNA"/>
</dbReference>
<organism evidence="1 2">
    <name type="scientific">Clonorchis sinensis</name>
    <name type="common">Chinese liver fluke</name>
    <dbReference type="NCBI Taxonomy" id="79923"/>
    <lineage>
        <taxon>Eukaryota</taxon>
        <taxon>Metazoa</taxon>
        <taxon>Spiralia</taxon>
        <taxon>Lophotrochozoa</taxon>
        <taxon>Platyhelminthes</taxon>
        <taxon>Trematoda</taxon>
        <taxon>Digenea</taxon>
        <taxon>Opisthorchiida</taxon>
        <taxon>Opisthorchiata</taxon>
        <taxon>Opisthorchiidae</taxon>
        <taxon>Clonorchis</taxon>
    </lineage>
</organism>
<sequence length="89" mass="10144">MTLIPLFRYENCWPAVFKGSHGVMFVYSPDHSEHSRELEDWWVLANVISTALGTQGRIELSPSKTHAVVSSATINVQKLSVMLWYYVCL</sequence>
<proteinExistence type="predicted"/>
<reference evidence="1" key="1">
    <citation type="journal article" date="2011" name="Genome Biol.">
        <title>The draft genome of the carcinogenic human liver fluke Clonorchis sinensis.</title>
        <authorList>
            <person name="Wang X."/>
            <person name="Chen W."/>
            <person name="Huang Y."/>
            <person name="Sun J."/>
            <person name="Men J."/>
            <person name="Liu H."/>
            <person name="Luo F."/>
            <person name="Guo L."/>
            <person name="Lv X."/>
            <person name="Deng C."/>
            <person name="Zhou C."/>
            <person name="Fan Y."/>
            <person name="Li X."/>
            <person name="Huang L."/>
            <person name="Hu Y."/>
            <person name="Liang C."/>
            <person name="Hu X."/>
            <person name="Xu J."/>
            <person name="Yu X."/>
        </authorList>
    </citation>
    <scope>NUCLEOTIDE SEQUENCE [LARGE SCALE GENOMIC DNA]</scope>
    <source>
        <strain evidence="1">Henan</strain>
    </source>
</reference>
<protein>
    <submittedName>
        <fullName evidence="1">Rab-like protein 5</fullName>
    </submittedName>
</protein>
<dbReference type="Proteomes" id="UP000008909">
    <property type="component" value="Unassembled WGS sequence"/>
</dbReference>
<reference key="2">
    <citation type="submission" date="2011-10" db="EMBL/GenBank/DDBJ databases">
        <title>The genome and transcriptome sequence of Clonorchis sinensis provide insights into the carcinogenic liver fluke.</title>
        <authorList>
            <person name="Wang X."/>
            <person name="Huang Y."/>
            <person name="Chen W."/>
            <person name="Liu H."/>
            <person name="Guo L."/>
            <person name="Chen Y."/>
            <person name="Luo F."/>
            <person name="Zhou W."/>
            <person name="Sun J."/>
            <person name="Mao Q."/>
            <person name="Liang P."/>
            <person name="Zhou C."/>
            <person name="Tian Y."/>
            <person name="Men J."/>
            <person name="Lv X."/>
            <person name="Huang L."/>
            <person name="Zhou J."/>
            <person name="Hu Y."/>
            <person name="Li R."/>
            <person name="Zhang F."/>
            <person name="Lei H."/>
            <person name="Li X."/>
            <person name="Hu X."/>
            <person name="Liang C."/>
            <person name="Xu J."/>
            <person name="Wu Z."/>
            <person name="Yu X."/>
        </authorList>
    </citation>
    <scope>NUCLEOTIDE SEQUENCE</scope>
    <source>
        <strain>Henan</strain>
    </source>
</reference>
<gene>
    <name evidence="1" type="ORF">CLF_111307</name>
</gene>